<dbReference type="Proteomes" id="UP000053611">
    <property type="component" value="Unassembled WGS sequence"/>
</dbReference>
<dbReference type="PANTHER" id="PTHR48081:SF26">
    <property type="entry name" value="ALPHA_BETA HYDROLASE FOLD-3 DOMAIN-CONTAINING PROTEIN"/>
    <property type="match status" value="1"/>
</dbReference>
<feature type="region of interest" description="Disordered" evidence="2">
    <location>
        <begin position="1"/>
        <end position="61"/>
    </location>
</feature>
<evidence type="ECO:0000313" key="5">
    <source>
        <dbReference type="Proteomes" id="UP000053611"/>
    </source>
</evidence>
<feature type="compositionally biased region" description="Low complexity" evidence="2">
    <location>
        <begin position="15"/>
        <end position="38"/>
    </location>
</feature>
<evidence type="ECO:0000259" key="3">
    <source>
        <dbReference type="Pfam" id="PF07859"/>
    </source>
</evidence>
<protein>
    <recommendedName>
        <fullName evidence="3">Alpha/beta hydrolase fold-3 domain-containing protein</fullName>
    </recommendedName>
</protein>
<feature type="compositionally biased region" description="Polar residues" evidence="2">
    <location>
        <begin position="224"/>
        <end position="233"/>
    </location>
</feature>
<dbReference type="InterPro" id="IPR029058">
    <property type="entry name" value="AB_hydrolase_fold"/>
</dbReference>
<feature type="region of interest" description="Disordered" evidence="2">
    <location>
        <begin position="710"/>
        <end position="777"/>
    </location>
</feature>
<dbReference type="GeneID" id="28982335"/>
<accession>A0A0J0XYK6</accession>
<evidence type="ECO:0000313" key="4">
    <source>
        <dbReference type="EMBL" id="KLT46135.1"/>
    </source>
</evidence>
<feature type="region of interest" description="Disordered" evidence="2">
    <location>
        <begin position="810"/>
        <end position="829"/>
    </location>
</feature>
<organism evidence="4 5">
    <name type="scientific">Cutaneotrichosporon oleaginosum</name>
    <dbReference type="NCBI Taxonomy" id="879819"/>
    <lineage>
        <taxon>Eukaryota</taxon>
        <taxon>Fungi</taxon>
        <taxon>Dikarya</taxon>
        <taxon>Basidiomycota</taxon>
        <taxon>Agaricomycotina</taxon>
        <taxon>Tremellomycetes</taxon>
        <taxon>Trichosporonales</taxon>
        <taxon>Trichosporonaceae</taxon>
        <taxon>Cutaneotrichosporon</taxon>
    </lineage>
</organism>
<dbReference type="SUPFAM" id="SSF53474">
    <property type="entry name" value="alpha/beta-Hydrolases"/>
    <property type="match status" value="1"/>
</dbReference>
<dbReference type="EMBL" id="KQ087178">
    <property type="protein sequence ID" value="KLT46135.1"/>
    <property type="molecule type" value="Genomic_DNA"/>
</dbReference>
<feature type="compositionally biased region" description="Low complexity" evidence="2">
    <location>
        <begin position="760"/>
        <end position="777"/>
    </location>
</feature>
<dbReference type="RefSeq" id="XP_018282626.1">
    <property type="nucleotide sequence ID" value="XM_018421732.1"/>
</dbReference>
<feature type="compositionally biased region" description="Polar residues" evidence="2">
    <location>
        <begin position="52"/>
        <end position="61"/>
    </location>
</feature>
<feature type="compositionally biased region" description="Basic and acidic residues" evidence="2">
    <location>
        <begin position="583"/>
        <end position="600"/>
    </location>
</feature>
<feature type="region of interest" description="Disordered" evidence="2">
    <location>
        <begin position="540"/>
        <end position="694"/>
    </location>
</feature>
<feature type="region of interest" description="Disordered" evidence="2">
    <location>
        <begin position="216"/>
        <end position="239"/>
    </location>
</feature>
<feature type="domain" description="Alpha/beta hydrolase fold-3" evidence="3">
    <location>
        <begin position="284"/>
        <end position="492"/>
    </location>
</feature>
<reference evidence="4 5" key="1">
    <citation type="submission" date="2015-03" db="EMBL/GenBank/DDBJ databases">
        <title>Genomics and transcriptomics of the oil-accumulating basidiomycete yeast T. oleaginosus allow insights into substrate utilization and the diverse evolutionary trajectories of mating systems in fungi.</title>
        <authorList>
            <consortium name="DOE Joint Genome Institute"/>
            <person name="Kourist R."/>
            <person name="Kracht O."/>
            <person name="Bracharz F."/>
            <person name="Lipzen A."/>
            <person name="Nolan M."/>
            <person name="Ohm R."/>
            <person name="Grigoriev I."/>
            <person name="Sun S."/>
            <person name="Heitman J."/>
            <person name="Bruck T."/>
            <person name="Nowrousian M."/>
        </authorList>
    </citation>
    <scope>NUCLEOTIDE SEQUENCE [LARGE SCALE GENOMIC DNA]</scope>
    <source>
        <strain evidence="4 5">IBC0246</strain>
    </source>
</reference>
<evidence type="ECO:0000256" key="1">
    <source>
        <dbReference type="ARBA" id="ARBA00022801"/>
    </source>
</evidence>
<feature type="compositionally biased region" description="Polar residues" evidence="2">
    <location>
        <begin position="657"/>
        <end position="670"/>
    </location>
</feature>
<proteinExistence type="predicted"/>
<dbReference type="OrthoDB" id="408631at2759"/>
<gene>
    <name evidence="4" type="ORF">CC85DRAFT_281779</name>
</gene>
<keyword evidence="1" id="KW-0378">Hydrolase</keyword>
<evidence type="ECO:0000256" key="2">
    <source>
        <dbReference type="SAM" id="MobiDB-lite"/>
    </source>
</evidence>
<keyword evidence="5" id="KW-1185">Reference proteome</keyword>
<feature type="compositionally biased region" description="Polar residues" evidence="2">
    <location>
        <begin position="678"/>
        <end position="694"/>
    </location>
</feature>
<feature type="compositionally biased region" description="Acidic residues" evidence="2">
    <location>
        <begin position="814"/>
        <end position="829"/>
    </location>
</feature>
<dbReference type="PANTHER" id="PTHR48081">
    <property type="entry name" value="AB HYDROLASE SUPERFAMILY PROTEIN C4A8.06C"/>
    <property type="match status" value="1"/>
</dbReference>
<name>A0A0J0XYK6_9TREE</name>
<dbReference type="AlphaFoldDB" id="A0A0J0XYK6"/>
<dbReference type="STRING" id="879819.A0A0J0XYK6"/>
<dbReference type="GO" id="GO:0016787">
    <property type="term" value="F:hydrolase activity"/>
    <property type="evidence" value="ECO:0007669"/>
    <property type="project" value="UniProtKB-KW"/>
</dbReference>
<dbReference type="Pfam" id="PF07859">
    <property type="entry name" value="Abhydrolase_3"/>
    <property type="match status" value="1"/>
</dbReference>
<dbReference type="InterPro" id="IPR050300">
    <property type="entry name" value="GDXG_lipolytic_enzyme"/>
</dbReference>
<sequence length="829" mass="91042">MSTTTTTPPEPQARSSSMPSPLHHLLKSYTSSHPLRSPSPLPANARVDPQRPQRTAPPSSSSPLMWTLGVWIAFIQFALAKGLHIVWSLLKHLIVGPHRKSWGYRMTFIVSFMRNVANYTDFADIVLVRRLVSITYLIPLPADAVVTPITFLVPKRRGEDACRGFFRDWDWQETGTRELTGEWVVNNDVWKRLKAERRARWNAEMRRRAHYHVGPSRLRHDSVSSETSETRSPQGRVFSSLPTPIYGRTPVVTTQALPGGPEAMEMPEPGVEAVPPSRRERVIYYVHGGAYYVGNAATHRLITIGVSKACNTRVFAITYRLAPEAAFPLPLHDVLHGYLRLLAPPLSIPPENIIVMGDSAGGGLSIALCMYLRDNRYQIPAGLVLMSPWVDLTMSCGSWDENAYSDVVPRPDAEDHLNPVGCYLGPKGLQTYLTHPYASPLFGDLRGLPPMLIQSGEAEVLRDENTLLAHKATLAGVHVTHELYEDMVHVFQTFTWLPAAKAAVNSVGRWVRQTLPRVEWEAAQAAQAVEAAQTLLEREVGTDSDAEPLDSDHSGTDEGDDTPIAASPAPRGTIPVSESLDSIDSHRSRREDHDSTPRDHRTPRRHRSNANFAPDVSVIPPPGSRRDRPTAVFPHHPAHGEETASLRPQLRRAHTAGVTSNRTSNITSPLMSPPSHGMRSTSTATLSPSSEASLSTLGRTYSQLHVSHAARDHAAIRRRRTTASLSMHASSPVSPTGAFATGPMHPTSPPPPTPRRRLRAPTITSHPTTPTARTRSTSHTDIFELVDSYHESGAANPTVVYGAEGEIRSVGVLGDEDDGWGVPEEDAQG</sequence>
<feature type="compositionally biased region" description="Polar residues" evidence="2">
    <location>
        <begin position="724"/>
        <end position="734"/>
    </location>
</feature>
<dbReference type="Gene3D" id="3.40.50.1820">
    <property type="entry name" value="alpha/beta hydrolase"/>
    <property type="match status" value="1"/>
</dbReference>
<dbReference type="InterPro" id="IPR013094">
    <property type="entry name" value="AB_hydrolase_3"/>
</dbReference>